<keyword evidence="2" id="KW-0902">Two-component regulatory system</keyword>
<dbReference type="PROSITE" id="PS51755">
    <property type="entry name" value="OMPR_PHOB"/>
    <property type="match status" value="1"/>
</dbReference>
<name>A0ABU5ZIQ7_9BACL</name>
<evidence type="ECO:0000256" key="7">
    <source>
        <dbReference type="PROSITE-ProRule" id="PRU01091"/>
    </source>
</evidence>
<sequence>MASIFTVDDDSNIRQLISEYLRKDGHSVEEFASGDGLIERIRSEKPDCLILDIMMPGVNGFQLLSMIRSFSEMPIIMVSARGEAMDRIMGLELGCNDFLGKPFHPRELVGRVNAILRLVGWRKNEQDHSADEAHSEKLIKAGNLLIHEEYRQIKVQGGKELTLTSREYELLLHFAKHPNRPYSREQLIQQVWDYDFFGDVRVVDELIKRLRRKIAEVPSGFAIETVWGFGYKATVSI</sequence>
<evidence type="ECO:0000313" key="10">
    <source>
        <dbReference type="EMBL" id="MEB3102093.1"/>
    </source>
</evidence>
<dbReference type="SUPFAM" id="SSF52172">
    <property type="entry name" value="CheY-like"/>
    <property type="match status" value="1"/>
</dbReference>
<organism evidence="10 11">
    <name type="scientific">Ferviditalea candida</name>
    <dbReference type="NCBI Taxonomy" id="3108399"/>
    <lineage>
        <taxon>Bacteria</taxon>
        <taxon>Bacillati</taxon>
        <taxon>Bacillota</taxon>
        <taxon>Bacilli</taxon>
        <taxon>Bacillales</taxon>
        <taxon>Paenibacillaceae</taxon>
        <taxon>Ferviditalea</taxon>
    </lineage>
</organism>
<keyword evidence="3" id="KW-0805">Transcription regulation</keyword>
<dbReference type="InterPro" id="IPR001867">
    <property type="entry name" value="OmpR/PhoB-type_DNA-bd"/>
</dbReference>
<dbReference type="Gene3D" id="3.40.50.2300">
    <property type="match status" value="1"/>
</dbReference>
<dbReference type="SUPFAM" id="SSF46894">
    <property type="entry name" value="C-terminal effector domain of the bipartite response regulators"/>
    <property type="match status" value="1"/>
</dbReference>
<dbReference type="SMART" id="SM00448">
    <property type="entry name" value="REC"/>
    <property type="match status" value="1"/>
</dbReference>
<dbReference type="PROSITE" id="PS50110">
    <property type="entry name" value="RESPONSE_REGULATORY"/>
    <property type="match status" value="1"/>
</dbReference>
<dbReference type="RefSeq" id="WP_371754210.1">
    <property type="nucleotide sequence ID" value="NZ_JAYJLD010000013.1"/>
</dbReference>
<feature type="domain" description="OmpR/PhoB-type" evidence="9">
    <location>
        <begin position="136"/>
        <end position="235"/>
    </location>
</feature>
<dbReference type="SMART" id="SM00862">
    <property type="entry name" value="Trans_reg_C"/>
    <property type="match status" value="1"/>
</dbReference>
<gene>
    <name evidence="10" type="ORF">VF724_10500</name>
</gene>
<dbReference type="InterPro" id="IPR016032">
    <property type="entry name" value="Sig_transdc_resp-reg_C-effctor"/>
</dbReference>
<protein>
    <submittedName>
        <fullName evidence="10">Response regulator transcription factor</fullName>
    </submittedName>
</protein>
<dbReference type="InterPro" id="IPR011006">
    <property type="entry name" value="CheY-like_superfamily"/>
</dbReference>
<keyword evidence="11" id="KW-1185">Reference proteome</keyword>
<dbReference type="InterPro" id="IPR036388">
    <property type="entry name" value="WH-like_DNA-bd_sf"/>
</dbReference>
<dbReference type="CDD" id="cd00383">
    <property type="entry name" value="trans_reg_C"/>
    <property type="match status" value="1"/>
</dbReference>
<dbReference type="Pfam" id="PF00486">
    <property type="entry name" value="Trans_reg_C"/>
    <property type="match status" value="1"/>
</dbReference>
<evidence type="ECO:0000256" key="4">
    <source>
        <dbReference type="ARBA" id="ARBA00023125"/>
    </source>
</evidence>
<evidence type="ECO:0000256" key="6">
    <source>
        <dbReference type="PROSITE-ProRule" id="PRU00169"/>
    </source>
</evidence>
<dbReference type="Pfam" id="PF00072">
    <property type="entry name" value="Response_reg"/>
    <property type="match status" value="1"/>
</dbReference>
<comment type="caution">
    <text evidence="10">The sequence shown here is derived from an EMBL/GenBank/DDBJ whole genome shotgun (WGS) entry which is preliminary data.</text>
</comment>
<evidence type="ECO:0000256" key="2">
    <source>
        <dbReference type="ARBA" id="ARBA00023012"/>
    </source>
</evidence>
<dbReference type="EMBL" id="JAYJLD010000013">
    <property type="protein sequence ID" value="MEB3102093.1"/>
    <property type="molecule type" value="Genomic_DNA"/>
</dbReference>
<keyword evidence="5" id="KW-0804">Transcription</keyword>
<dbReference type="InterPro" id="IPR039420">
    <property type="entry name" value="WalR-like"/>
</dbReference>
<dbReference type="PANTHER" id="PTHR48111">
    <property type="entry name" value="REGULATOR OF RPOS"/>
    <property type="match status" value="1"/>
</dbReference>
<proteinExistence type="predicted"/>
<keyword evidence="4 7" id="KW-0238">DNA-binding</keyword>
<evidence type="ECO:0000256" key="5">
    <source>
        <dbReference type="ARBA" id="ARBA00023163"/>
    </source>
</evidence>
<evidence type="ECO:0000256" key="3">
    <source>
        <dbReference type="ARBA" id="ARBA00023015"/>
    </source>
</evidence>
<evidence type="ECO:0000259" key="8">
    <source>
        <dbReference type="PROSITE" id="PS50110"/>
    </source>
</evidence>
<dbReference type="Gene3D" id="1.10.10.10">
    <property type="entry name" value="Winged helix-like DNA-binding domain superfamily/Winged helix DNA-binding domain"/>
    <property type="match status" value="1"/>
</dbReference>
<dbReference type="PANTHER" id="PTHR48111:SF24">
    <property type="entry name" value="TRANSCRIPTIONAL REGULATORY PROTEIN CSSR"/>
    <property type="match status" value="1"/>
</dbReference>
<dbReference type="Gene3D" id="6.10.250.690">
    <property type="match status" value="1"/>
</dbReference>
<evidence type="ECO:0000259" key="9">
    <source>
        <dbReference type="PROSITE" id="PS51755"/>
    </source>
</evidence>
<feature type="domain" description="Response regulatory" evidence="8">
    <location>
        <begin position="3"/>
        <end position="116"/>
    </location>
</feature>
<dbReference type="Proteomes" id="UP001310386">
    <property type="component" value="Unassembled WGS sequence"/>
</dbReference>
<feature type="modified residue" description="4-aspartylphosphate" evidence="6">
    <location>
        <position position="52"/>
    </location>
</feature>
<dbReference type="InterPro" id="IPR001789">
    <property type="entry name" value="Sig_transdc_resp-reg_receiver"/>
</dbReference>
<feature type="DNA-binding region" description="OmpR/PhoB-type" evidence="7">
    <location>
        <begin position="136"/>
        <end position="235"/>
    </location>
</feature>
<accession>A0ABU5ZIQ7</accession>
<reference evidence="10" key="1">
    <citation type="submission" date="2023-12" db="EMBL/GenBank/DDBJ databases">
        <title>Fervidustalea candida gen. nov., sp. nov., a novel member of the family Paenibacillaceae isolated from a geothermal area.</title>
        <authorList>
            <person name="Li W.-J."/>
            <person name="Jiao J.-Y."/>
            <person name="Chen Y."/>
        </authorList>
    </citation>
    <scope>NUCLEOTIDE SEQUENCE</scope>
    <source>
        <strain evidence="10">SYSU GA230002</strain>
    </source>
</reference>
<evidence type="ECO:0000256" key="1">
    <source>
        <dbReference type="ARBA" id="ARBA00022553"/>
    </source>
</evidence>
<keyword evidence="1 6" id="KW-0597">Phosphoprotein</keyword>
<evidence type="ECO:0000313" key="11">
    <source>
        <dbReference type="Proteomes" id="UP001310386"/>
    </source>
</evidence>